<reference evidence="2" key="1">
    <citation type="submission" date="2021-01" db="UniProtKB">
        <authorList>
            <consortium name="EnsemblMetazoa"/>
        </authorList>
    </citation>
    <scope>IDENTIFICATION</scope>
</reference>
<dbReference type="EnsemblMetazoa" id="CLYHEMT001814.2">
    <property type="protein sequence ID" value="CLYHEMP001814.2"/>
    <property type="gene ID" value="CLYHEMG001814"/>
</dbReference>
<dbReference type="PANTHER" id="PTHR33104:SF2">
    <property type="entry name" value="CXC3 LIKE CYSTEINE CLUSTER DOMAIN-CONTAINING PROTEIN"/>
    <property type="match status" value="1"/>
</dbReference>
<protein>
    <submittedName>
        <fullName evidence="2">Uncharacterized protein</fullName>
    </submittedName>
</protein>
<feature type="compositionally biased region" description="Acidic residues" evidence="1">
    <location>
        <begin position="589"/>
        <end position="599"/>
    </location>
</feature>
<dbReference type="EnsemblMetazoa" id="CLYHEMT001814.1">
    <property type="protein sequence ID" value="CLYHEMP001814.1"/>
    <property type="gene ID" value="CLYHEMG001814"/>
</dbReference>
<keyword evidence="3" id="KW-1185">Reference proteome</keyword>
<dbReference type="RefSeq" id="XP_066914434.1">
    <property type="nucleotide sequence ID" value="XM_067058333.1"/>
</dbReference>
<dbReference type="AlphaFoldDB" id="A0A7M5US91"/>
<feature type="compositionally biased region" description="Acidic residues" evidence="1">
    <location>
        <begin position="607"/>
        <end position="628"/>
    </location>
</feature>
<name>A0A7M5US91_9CNID</name>
<dbReference type="GeneID" id="136801688"/>
<dbReference type="InterPro" id="IPR040521">
    <property type="entry name" value="KDZ"/>
</dbReference>
<proteinExistence type="predicted"/>
<organism evidence="2 3">
    <name type="scientific">Clytia hemisphaerica</name>
    <dbReference type="NCBI Taxonomy" id="252671"/>
    <lineage>
        <taxon>Eukaryota</taxon>
        <taxon>Metazoa</taxon>
        <taxon>Cnidaria</taxon>
        <taxon>Hydrozoa</taxon>
        <taxon>Hydroidolina</taxon>
        <taxon>Leptothecata</taxon>
        <taxon>Obeliida</taxon>
        <taxon>Clytiidae</taxon>
        <taxon>Clytia</taxon>
    </lineage>
</organism>
<feature type="region of interest" description="Disordered" evidence="1">
    <location>
        <begin position="585"/>
        <end position="628"/>
    </location>
</feature>
<dbReference type="Pfam" id="PF18758">
    <property type="entry name" value="KDZ"/>
    <property type="match status" value="1"/>
</dbReference>
<dbReference type="Proteomes" id="UP000594262">
    <property type="component" value="Unplaced"/>
</dbReference>
<dbReference type="OrthoDB" id="5988971at2759"/>
<evidence type="ECO:0000313" key="2">
    <source>
        <dbReference type="EnsemblMetazoa" id="CLYHEMP001814.1"/>
    </source>
</evidence>
<dbReference type="PANTHER" id="PTHR33104">
    <property type="entry name" value="SI:DKEY-29D5.2"/>
    <property type="match status" value="1"/>
</dbReference>
<accession>A0A7M5US91</accession>
<sequence length="628" mass="72387">MVFVVGSKRPYSIQRLDGMSSMSSSPHSSHVDGNVKLYRYKRGIRQRQSFYDGRFIIPNESVSKFIDRLYKNQSKKDNNGAICGGTWTAAQNVTRKMAKLDETGLEVATCRHVMAKKAINMFRGEVFGYPYFLIKESMIPNGTRFCFADVMCKLWPFMVRDDASIKESIKPALSIMHAKGHSIECQVVWSGEWLEGTGRSTGEETEQLFSYLSRFGNSTKYQLPERREETLTEAVLHWNKSKIKKLVPDLVKRYYKNEENLKMIGDLSDKHPTKIIMQWKDEIQKEALGLRSRVVRQPSDAEKLLLLVEKLHLPPDYHIVVSRLSFPKTMDYGKVYRLLEFDKQDQLQELDRLTKEIKVEDLLNAHTSLSQGILLPLIKKAIEKSKIEKTLLNAQVGEKDTSKKRKTVRSKLAALKKAEIDMFVDYLMLTGETNNKEIHNHLGKGILPWLDDSSYSEAVKRRIIVEKYLKRQRYIEEKQILFSEMRNAINFMQGKIQKLMEESKETIPNVAANLKEDVESESGQDLLTIKSRRGLKSLKEQGVEYYRREFESAIRTFLPIIEPNGVHNFDSLLDFDTPVIEQTVVSDTDNPDSDDFDDFNGERDIDCELSDPENEENSDDEESEGPTI</sequence>
<evidence type="ECO:0000313" key="3">
    <source>
        <dbReference type="Proteomes" id="UP000594262"/>
    </source>
</evidence>
<evidence type="ECO:0000256" key="1">
    <source>
        <dbReference type="SAM" id="MobiDB-lite"/>
    </source>
</evidence>